<dbReference type="Proteomes" id="UP001055114">
    <property type="component" value="Unassembled WGS sequence"/>
</dbReference>
<protein>
    <submittedName>
        <fullName evidence="1">Uncharacterized protein</fullName>
    </submittedName>
</protein>
<name>A0AA37K8Q7_9BACT</name>
<comment type="caution">
    <text evidence="1">The sequence shown here is derived from an EMBL/GenBank/DDBJ whole genome shotgun (WGS) entry which is preliminary data.</text>
</comment>
<dbReference type="AlphaFoldDB" id="A0AA37K8Q7"/>
<reference evidence="1" key="1">
    <citation type="submission" date="2022-01" db="EMBL/GenBank/DDBJ databases">
        <title>Novel bile acid biosynthetic pathways are enriched in the microbiome of centenarians.</title>
        <authorList>
            <person name="Sato Y."/>
            <person name="Atarashi K."/>
            <person name="Plichta R.D."/>
            <person name="Arai Y."/>
            <person name="Sasajima S."/>
            <person name="Kearney M.S."/>
            <person name="Suda W."/>
            <person name="Takeshita K."/>
            <person name="Sasaki T."/>
            <person name="Okamoto S."/>
            <person name="Skelly N.A."/>
            <person name="Okamura Y."/>
            <person name="Vlamakis H."/>
            <person name="Li Y."/>
            <person name="Tanoue T."/>
            <person name="Takei H."/>
            <person name="Nittono H."/>
            <person name="Narushima S."/>
            <person name="Irie J."/>
            <person name="Itoh H."/>
            <person name="Moriya K."/>
            <person name="Sugiura Y."/>
            <person name="Suematsu M."/>
            <person name="Moritoki N."/>
            <person name="Shibata S."/>
            <person name="Littman R.D."/>
            <person name="Fischbach A.M."/>
            <person name="Uwamino Y."/>
            <person name="Inoue T."/>
            <person name="Honda A."/>
            <person name="Hattori M."/>
            <person name="Murai T."/>
            <person name="Xavier J.R."/>
            <person name="Hirose N."/>
            <person name="Honda K."/>
        </authorList>
    </citation>
    <scope>NUCLEOTIDE SEQUENCE</scope>
    <source>
        <strain evidence="1">CE91-St3</strain>
    </source>
</reference>
<gene>
    <name evidence="1" type="ORF">CE91St3_32410</name>
</gene>
<dbReference type="RefSeq" id="WP_075965604.1">
    <property type="nucleotide sequence ID" value="NZ_BQNZ01000003.1"/>
</dbReference>
<proteinExistence type="predicted"/>
<sequence length="426" mass="48345">MNTRVKSIVLFIVCMVFSFNTKLFAWEDISKVVIDYENWVDISVTIRDQHYGPVVVSGQTKVFGASFTNGTGASKICDFRYAAFKEGKIVQIYDGTGEVMLENGAMHDIKVSCYINLPEGDYIFFPIVRFKGETNWNMMRHMSSIEKNGYWKLHVYENYPAPSSEYMNFPDANGKGDSEYSVYNYYKNEKFSVQMKLVNKSSSPMNGKIKIMWERNLAKFWRGMKYSAGDVTTEWSICASNLAHIGLTKAENGGIPITISANSKLDVMIEDCFLSDYFDIQQRWTPYMVAYFLPDGKEDIESNWLIVNDNADFCFDSNKVLVTEGWDHALNYLPVMTFNEDVTGLETIEVDKIGLKFDKSSGLVSLSNVAESSFVRVVDINGRLVQTNSIEGSKSFSFNLKPGSGLNIVSLYNYDGKLVKSFKIIR</sequence>
<organism evidence="1 2">
    <name type="scientific">Parabacteroides merdae</name>
    <dbReference type="NCBI Taxonomy" id="46503"/>
    <lineage>
        <taxon>Bacteria</taxon>
        <taxon>Pseudomonadati</taxon>
        <taxon>Bacteroidota</taxon>
        <taxon>Bacteroidia</taxon>
        <taxon>Bacteroidales</taxon>
        <taxon>Tannerellaceae</taxon>
        <taxon>Parabacteroides</taxon>
    </lineage>
</organism>
<evidence type="ECO:0000313" key="1">
    <source>
        <dbReference type="EMBL" id="GKH73378.1"/>
    </source>
</evidence>
<dbReference type="EMBL" id="BQNZ01000003">
    <property type="protein sequence ID" value="GKH73378.1"/>
    <property type="molecule type" value="Genomic_DNA"/>
</dbReference>
<evidence type="ECO:0000313" key="2">
    <source>
        <dbReference type="Proteomes" id="UP001055114"/>
    </source>
</evidence>
<accession>A0AA37K8Q7</accession>